<proteinExistence type="predicted"/>
<comment type="caution">
    <text evidence="1">The sequence shown here is derived from an EMBL/GenBank/DDBJ whole genome shotgun (WGS) entry which is preliminary data.</text>
</comment>
<evidence type="ECO:0000313" key="1">
    <source>
        <dbReference type="EMBL" id="MSS38513.1"/>
    </source>
</evidence>
<evidence type="ECO:0000313" key="2">
    <source>
        <dbReference type="Proteomes" id="UP000429958"/>
    </source>
</evidence>
<gene>
    <name evidence="1" type="ORF">FYJ39_18855</name>
</gene>
<dbReference type="Pfam" id="PF12784">
    <property type="entry name" value="PDDEXK_2"/>
    <property type="match status" value="1"/>
</dbReference>
<reference evidence="1 2" key="1">
    <citation type="submission" date="2019-08" db="EMBL/GenBank/DDBJ databases">
        <title>In-depth cultivation of the pig gut microbiome towards novel bacterial diversity and tailored functional studies.</title>
        <authorList>
            <person name="Wylensek D."/>
            <person name="Hitch T.C.A."/>
            <person name="Clavel T."/>
        </authorList>
    </citation>
    <scope>NUCLEOTIDE SEQUENCE [LARGE SCALE GENOMIC DNA]</scope>
    <source>
        <strain evidence="1 2">WCA-389-WT-23D1</strain>
    </source>
</reference>
<dbReference type="Proteomes" id="UP000429958">
    <property type="component" value="Unassembled WGS sequence"/>
</dbReference>
<dbReference type="AlphaFoldDB" id="A0A7X2TES4"/>
<dbReference type="InterPro" id="IPR010106">
    <property type="entry name" value="RpnA"/>
</dbReference>
<dbReference type="RefSeq" id="WP_154473916.1">
    <property type="nucleotide sequence ID" value="NZ_VUMD01000027.1"/>
</dbReference>
<dbReference type="EMBL" id="VUMD01000027">
    <property type="protein sequence ID" value="MSS38513.1"/>
    <property type="molecule type" value="Genomic_DNA"/>
</dbReference>
<accession>A0A7X2TES4</accession>
<dbReference type="NCBIfam" id="TIGR01784">
    <property type="entry name" value="T_den_put_tspse"/>
    <property type="match status" value="1"/>
</dbReference>
<keyword evidence="2" id="KW-1185">Reference proteome</keyword>
<protein>
    <submittedName>
        <fullName evidence="1">Rpn family recombination-promoting nuclease/putative transposase</fullName>
    </submittedName>
</protein>
<organism evidence="1 2">
    <name type="scientific">Clostridium porci</name>
    <dbReference type="NCBI Taxonomy" id="2605778"/>
    <lineage>
        <taxon>Bacteria</taxon>
        <taxon>Bacillati</taxon>
        <taxon>Bacillota</taxon>
        <taxon>Clostridia</taxon>
        <taxon>Eubacteriales</taxon>
        <taxon>Clostridiaceae</taxon>
        <taxon>Clostridium</taxon>
    </lineage>
</organism>
<name>A0A7X2TES4_9CLOT</name>
<sequence>MGKQIEVLNLEDDFLFAKVMSDQEICRKVLEKILNISIKKVVLTNSQRTIDMLLESKGIRLDIYVSDDEGTVYNCEMQRTNHDDLPKRSRYYQGNIDLDLIAAGELYGNLKNSFVIFICTFDPFKEARHIYTFRNTCKENPNLLLDDGTTKIFLNTKGAIEDVDEEMKEFLAYVENSTDDFASQAKSPLIKEIHKKVTEIKHSEELEAEYMTLLQRDRENREIGREEGRAEGLVEGTQRMAILINQLIEANRYDEVKRTTTDTEYREKLFKEFGI</sequence>